<feature type="region of interest" description="Disordered" evidence="1">
    <location>
        <begin position="104"/>
        <end position="148"/>
    </location>
</feature>
<evidence type="ECO:0000313" key="4">
    <source>
        <dbReference type="Proteomes" id="UP000612055"/>
    </source>
</evidence>
<proteinExistence type="predicted"/>
<feature type="compositionally biased region" description="Pro residues" evidence="1">
    <location>
        <begin position="238"/>
        <end position="252"/>
    </location>
</feature>
<feature type="region of interest" description="Disordered" evidence="1">
    <location>
        <begin position="174"/>
        <end position="316"/>
    </location>
</feature>
<feature type="compositionally biased region" description="Gly residues" evidence="1">
    <location>
        <begin position="135"/>
        <end position="144"/>
    </location>
</feature>
<protein>
    <submittedName>
        <fullName evidence="3">Uncharacterized protein</fullName>
    </submittedName>
</protein>
<keyword evidence="2" id="KW-0732">Signal</keyword>
<keyword evidence="4" id="KW-1185">Reference proteome</keyword>
<name>A0A836C0R7_9CHLO</name>
<dbReference type="OrthoDB" id="551440at2759"/>
<feature type="compositionally biased region" description="Gly residues" evidence="1">
    <location>
        <begin position="300"/>
        <end position="313"/>
    </location>
</feature>
<sequence length="752" mass="73719">MQPRPSTRRHHHLLCALLLGAVATAVATAAGAAATALSAEHAGPQARPHPSAAPSASLAATEALGGAYTASSAGNAAEDGLEGLRVMLAPLLLHRLNSAAAAAATAQPSASTDAVDGQRRQSSERQLLSSDASSGGSGGGGGSGSAAAAARDVGLPLSGLASLAALYGLSLDEMTSERSSTTGTARTAGAQEDLGGSASPGAGGAAASASTQGAEGGPGGSSPGGSSSGQRGPSSPRVTPPAADPLEPPPPFVVGHDSPTANSAGGVPTADHGEQAVLQSAPHSGGEAPLVWRPASPPSAGGGGSGPAGGVSGVEGRPSAGSALMYRQGASGRLGRAAGRFAAAPAEACGAGGGSASSPQPPSAGASAAAATPPPGPPTPSPCGPEGLTLEDPHLYDMDYVLPSDDQMAEQNPIFDPLYRTGQLELECSDPDRPGPTPGLCLAPHAPLLIQLVQPLYDDDYVNDFGTAVYGTPEAVYGPSGHQLDALAAAKLMTTATEPRPFAFQSTTISQDDSSAPDQQQDVPSSVGVTFPSGVVAHEERLRTAADPGNSTSSGGISSTNGPGGGVGVGGSGNSTGGGGSPGAGGGGSGGAGSADDAYVSYAQRIIFSPLAALINVPYPVSIYSGNLYLAEADPLLTAQGSAARAGLLVDYYLEVNYYTPFTFARVGPSAVAVTAGTARSRGQIGVAAKARALAQALFSYQRSRYLANNVEVALGTRAFAGASVGAYLNNNPLVRNLFLLQGPDLGGKLGP</sequence>
<reference evidence="3" key="1">
    <citation type="journal article" date="2020" name="bioRxiv">
        <title>Comparative genomics of Chlamydomonas.</title>
        <authorList>
            <person name="Craig R.J."/>
            <person name="Hasan A.R."/>
            <person name="Ness R.W."/>
            <person name="Keightley P.D."/>
        </authorList>
    </citation>
    <scope>NUCLEOTIDE SEQUENCE</scope>
    <source>
        <strain evidence="3">CCAP 11/70</strain>
    </source>
</reference>
<accession>A0A836C0R7</accession>
<feature type="compositionally biased region" description="Low complexity" evidence="1">
    <location>
        <begin position="228"/>
        <end position="237"/>
    </location>
</feature>
<feature type="region of interest" description="Disordered" evidence="1">
    <location>
        <begin position="347"/>
        <end position="390"/>
    </location>
</feature>
<feature type="compositionally biased region" description="Gly residues" evidence="1">
    <location>
        <begin position="562"/>
        <end position="591"/>
    </location>
</feature>
<dbReference type="AlphaFoldDB" id="A0A836C0R7"/>
<dbReference type="EMBL" id="JAEHOE010000026">
    <property type="protein sequence ID" value="KAG2495162.1"/>
    <property type="molecule type" value="Genomic_DNA"/>
</dbReference>
<feature type="compositionally biased region" description="Low complexity" evidence="1">
    <location>
        <begin position="104"/>
        <end position="114"/>
    </location>
</feature>
<gene>
    <name evidence="3" type="ORF">HYH03_006769</name>
</gene>
<evidence type="ECO:0000256" key="2">
    <source>
        <dbReference type="SAM" id="SignalP"/>
    </source>
</evidence>
<organism evidence="3 4">
    <name type="scientific">Edaphochlamys debaryana</name>
    <dbReference type="NCBI Taxonomy" id="47281"/>
    <lineage>
        <taxon>Eukaryota</taxon>
        <taxon>Viridiplantae</taxon>
        <taxon>Chlorophyta</taxon>
        <taxon>core chlorophytes</taxon>
        <taxon>Chlorophyceae</taxon>
        <taxon>CS clade</taxon>
        <taxon>Chlamydomonadales</taxon>
        <taxon>Chlamydomonadales incertae sedis</taxon>
        <taxon>Edaphochlamys</taxon>
    </lineage>
</organism>
<evidence type="ECO:0000256" key="1">
    <source>
        <dbReference type="SAM" id="MobiDB-lite"/>
    </source>
</evidence>
<feature type="compositionally biased region" description="Gly residues" evidence="1">
    <location>
        <begin position="214"/>
        <end position="227"/>
    </location>
</feature>
<feature type="compositionally biased region" description="Low complexity" evidence="1">
    <location>
        <begin position="548"/>
        <end position="561"/>
    </location>
</feature>
<feature type="region of interest" description="Disordered" evidence="1">
    <location>
        <begin position="508"/>
        <end position="530"/>
    </location>
</feature>
<dbReference type="Proteomes" id="UP000612055">
    <property type="component" value="Unassembled WGS sequence"/>
</dbReference>
<feature type="region of interest" description="Disordered" evidence="1">
    <location>
        <begin position="544"/>
        <end position="591"/>
    </location>
</feature>
<feature type="compositionally biased region" description="Low complexity" evidence="1">
    <location>
        <begin position="174"/>
        <end position="213"/>
    </location>
</feature>
<feature type="compositionally biased region" description="Low complexity" evidence="1">
    <location>
        <begin position="124"/>
        <end position="134"/>
    </location>
</feature>
<evidence type="ECO:0000313" key="3">
    <source>
        <dbReference type="EMBL" id="KAG2495162.1"/>
    </source>
</evidence>
<feature type="compositionally biased region" description="Low complexity" evidence="1">
    <location>
        <begin position="510"/>
        <end position="526"/>
    </location>
</feature>
<feature type="compositionally biased region" description="Pro residues" evidence="1">
    <location>
        <begin position="372"/>
        <end position="383"/>
    </location>
</feature>
<feature type="chain" id="PRO_5032733512" evidence="2">
    <location>
        <begin position="30"/>
        <end position="752"/>
    </location>
</feature>
<feature type="signal peptide" evidence="2">
    <location>
        <begin position="1"/>
        <end position="29"/>
    </location>
</feature>
<comment type="caution">
    <text evidence="3">The sequence shown here is derived from an EMBL/GenBank/DDBJ whole genome shotgun (WGS) entry which is preliminary data.</text>
</comment>